<dbReference type="InterPro" id="IPR037914">
    <property type="entry name" value="SpoVT-AbrB_sf"/>
</dbReference>
<reference evidence="2 3" key="1">
    <citation type="submission" date="2019-09" db="EMBL/GenBank/DDBJ databases">
        <title>Segnochrobactrum spirostomi gen. nov., sp. nov., isolated from the ciliate Spirostomum cf. yagiui and description of a novel family, Segnochrobactraceae fam. nov. within the order Rhizobiales of the class Alphaproteobacteria.</title>
        <authorList>
            <person name="Akter S."/>
            <person name="Shazib S.U.A."/>
            <person name="Shin M.K."/>
        </authorList>
    </citation>
    <scope>NUCLEOTIDE SEQUENCE [LARGE SCALE GENOMIC DNA]</scope>
    <source>
        <strain evidence="2 3">Sp-1</strain>
    </source>
</reference>
<dbReference type="SUPFAM" id="SSF89447">
    <property type="entry name" value="AbrB/MazE/MraZ-like"/>
    <property type="match status" value="1"/>
</dbReference>
<dbReference type="InterPro" id="IPR007159">
    <property type="entry name" value="SpoVT-AbrB_dom"/>
</dbReference>
<proteinExistence type="predicted"/>
<dbReference type="GO" id="GO:0003677">
    <property type="term" value="F:DNA binding"/>
    <property type="evidence" value="ECO:0007669"/>
    <property type="project" value="UniProtKB-KW"/>
</dbReference>
<sequence>MISCGLEVLPMTEIKIDRWGRGLAITLPEDVAREFGLAAGQILEIESREGELLLRRAGRASDAGNTTVADEILQAARGRRLGGVALRDLIGDGRRT</sequence>
<dbReference type="Proteomes" id="UP000332515">
    <property type="component" value="Unassembled WGS sequence"/>
</dbReference>
<keyword evidence="3" id="KW-1185">Reference proteome</keyword>
<dbReference type="AlphaFoldDB" id="A0A6A7Y4G5"/>
<name>A0A6A7Y4G5_9HYPH</name>
<keyword evidence="2" id="KW-0238">DNA-binding</keyword>
<organism evidence="2 3">
    <name type="scientific">Segnochrobactrum spirostomi</name>
    <dbReference type="NCBI Taxonomy" id="2608987"/>
    <lineage>
        <taxon>Bacteria</taxon>
        <taxon>Pseudomonadati</taxon>
        <taxon>Pseudomonadota</taxon>
        <taxon>Alphaproteobacteria</taxon>
        <taxon>Hyphomicrobiales</taxon>
        <taxon>Segnochrobactraceae</taxon>
        <taxon>Segnochrobactrum</taxon>
    </lineage>
</organism>
<evidence type="ECO:0000313" key="3">
    <source>
        <dbReference type="Proteomes" id="UP000332515"/>
    </source>
</evidence>
<gene>
    <name evidence="2" type="ORF">F0357_15510</name>
</gene>
<dbReference type="Pfam" id="PF04014">
    <property type="entry name" value="MazE_antitoxin"/>
    <property type="match status" value="1"/>
</dbReference>
<evidence type="ECO:0000313" key="2">
    <source>
        <dbReference type="EMBL" id="MQT14024.1"/>
    </source>
</evidence>
<accession>A0A6A7Y4G5</accession>
<evidence type="ECO:0000259" key="1">
    <source>
        <dbReference type="SMART" id="SM00966"/>
    </source>
</evidence>
<dbReference type="SMART" id="SM00966">
    <property type="entry name" value="SpoVT_AbrB"/>
    <property type="match status" value="1"/>
</dbReference>
<dbReference type="Gene3D" id="2.10.260.10">
    <property type="match status" value="1"/>
</dbReference>
<feature type="domain" description="SpoVT-AbrB" evidence="1">
    <location>
        <begin position="17"/>
        <end position="62"/>
    </location>
</feature>
<protein>
    <submittedName>
        <fullName evidence="2">AbrB/MazE/SpoVT family DNA-binding domain-containing protein</fullName>
    </submittedName>
</protein>
<comment type="caution">
    <text evidence="2">The sequence shown here is derived from an EMBL/GenBank/DDBJ whole genome shotgun (WGS) entry which is preliminary data.</text>
</comment>
<dbReference type="EMBL" id="VWNA01000001">
    <property type="protein sequence ID" value="MQT14024.1"/>
    <property type="molecule type" value="Genomic_DNA"/>
</dbReference>